<feature type="transmembrane region" description="Helical" evidence="1">
    <location>
        <begin position="233"/>
        <end position="254"/>
    </location>
</feature>
<dbReference type="InterPro" id="IPR045340">
    <property type="entry name" value="DUF6533"/>
</dbReference>
<keyword evidence="1" id="KW-1133">Transmembrane helix</keyword>
<keyword evidence="1" id="KW-0812">Transmembrane</keyword>
<evidence type="ECO:0000313" key="3">
    <source>
        <dbReference type="EMBL" id="OCH93363.1"/>
    </source>
</evidence>
<keyword evidence="4" id="KW-1185">Reference proteome</keyword>
<feature type="transmembrane region" description="Helical" evidence="1">
    <location>
        <begin position="123"/>
        <end position="148"/>
    </location>
</feature>
<dbReference type="EMBL" id="KV722356">
    <property type="protein sequence ID" value="OCH93363.1"/>
    <property type="molecule type" value="Genomic_DNA"/>
</dbReference>
<dbReference type="Proteomes" id="UP000250043">
    <property type="component" value="Unassembled WGS sequence"/>
</dbReference>
<accession>A0A8E2DPH3</accession>
<dbReference type="Pfam" id="PF20151">
    <property type="entry name" value="DUF6533"/>
    <property type="match status" value="1"/>
</dbReference>
<name>A0A8E2DPH3_9APHY</name>
<dbReference type="AlphaFoldDB" id="A0A8E2DPH3"/>
<dbReference type="OrthoDB" id="2637653at2759"/>
<feature type="transmembrane region" description="Helical" evidence="1">
    <location>
        <begin position="92"/>
        <end position="116"/>
    </location>
</feature>
<evidence type="ECO:0000256" key="1">
    <source>
        <dbReference type="SAM" id="Phobius"/>
    </source>
</evidence>
<proteinExistence type="predicted"/>
<sequence length="318" mass="35406">MPRAAALQATTAADARADSYAGVAAFTFIAYDTLIHLPDEIHYIWQAPNTWVNWAYLFIRYVPIFAEGSLITIITSDSTGIHFTTRGCRDWVIYQGAVVEAITIAVEVILVLRVYALYGRSQLMLAILGALFIGEVAVMINALCHTIPRMTFTPQCIITGAPSIFMSYWLSSLAFETILFALTLYKFFRSLKMLSGDTTILVAFVRDGTWAYALIFVTMLLNSLMYQYNKTPLAGICYFWAVSVFSFAGSHVLLNIRKIGRASSLPQNSSFWSTGTEFEFTSWHISMPSPGLSTDDTEDSMELRTVESSVLKSHGHLA</sequence>
<evidence type="ECO:0000259" key="2">
    <source>
        <dbReference type="Pfam" id="PF20151"/>
    </source>
</evidence>
<feature type="domain" description="DUF6533" evidence="2">
    <location>
        <begin position="20"/>
        <end position="65"/>
    </location>
</feature>
<feature type="transmembrane region" description="Helical" evidence="1">
    <location>
        <begin position="200"/>
        <end position="221"/>
    </location>
</feature>
<keyword evidence="1" id="KW-0472">Membrane</keyword>
<protein>
    <recommendedName>
        <fullName evidence="2">DUF6533 domain-containing protein</fullName>
    </recommendedName>
</protein>
<gene>
    <name evidence="3" type="ORF">OBBRIDRAFT_790388</name>
</gene>
<evidence type="ECO:0000313" key="4">
    <source>
        <dbReference type="Proteomes" id="UP000250043"/>
    </source>
</evidence>
<feature type="transmembrane region" description="Helical" evidence="1">
    <location>
        <begin position="168"/>
        <end position="188"/>
    </location>
</feature>
<reference evidence="3 4" key="1">
    <citation type="submission" date="2016-07" db="EMBL/GenBank/DDBJ databases">
        <title>Draft genome of the white-rot fungus Obba rivulosa 3A-2.</title>
        <authorList>
            <consortium name="DOE Joint Genome Institute"/>
            <person name="Miettinen O."/>
            <person name="Riley R."/>
            <person name="Acob R."/>
            <person name="Barry K."/>
            <person name="Cullen D."/>
            <person name="De Vries R."/>
            <person name="Hainaut M."/>
            <person name="Hatakka A."/>
            <person name="Henrissat B."/>
            <person name="Hilden K."/>
            <person name="Kuo R."/>
            <person name="Labutti K."/>
            <person name="Lipzen A."/>
            <person name="Makela M.R."/>
            <person name="Sandor L."/>
            <person name="Spatafora J.W."/>
            <person name="Grigoriev I.V."/>
            <person name="Hibbett D.S."/>
        </authorList>
    </citation>
    <scope>NUCLEOTIDE SEQUENCE [LARGE SCALE GENOMIC DNA]</scope>
    <source>
        <strain evidence="3 4">3A-2</strain>
    </source>
</reference>
<organism evidence="3 4">
    <name type="scientific">Obba rivulosa</name>
    <dbReference type="NCBI Taxonomy" id="1052685"/>
    <lineage>
        <taxon>Eukaryota</taxon>
        <taxon>Fungi</taxon>
        <taxon>Dikarya</taxon>
        <taxon>Basidiomycota</taxon>
        <taxon>Agaricomycotina</taxon>
        <taxon>Agaricomycetes</taxon>
        <taxon>Polyporales</taxon>
        <taxon>Gelatoporiaceae</taxon>
        <taxon>Obba</taxon>
    </lineage>
</organism>